<protein>
    <submittedName>
        <fullName evidence="2">Glutathione S-transferase N-terminal domain-containing protein</fullName>
    </submittedName>
</protein>
<dbReference type="CDD" id="cd00570">
    <property type="entry name" value="GST_N_family"/>
    <property type="match status" value="1"/>
</dbReference>
<dbReference type="RefSeq" id="WP_253566714.1">
    <property type="nucleotide sequence ID" value="NZ_JAMZEK010000002.1"/>
</dbReference>
<dbReference type="Gene3D" id="3.40.30.10">
    <property type="entry name" value="Glutaredoxin"/>
    <property type="match status" value="1"/>
</dbReference>
<name>A0ABT1FBL0_9GAMM</name>
<proteinExistence type="predicted"/>
<organism evidence="2 3">
    <name type="scientific">Dyella lutea</name>
    <dbReference type="NCBI Taxonomy" id="2950441"/>
    <lineage>
        <taxon>Bacteria</taxon>
        <taxon>Pseudomonadati</taxon>
        <taxon>Pseudomonadota</taxon>
        <taxon>Gammaproteobacteria</taxon>
        <taxon>Lysobacterales</taxon>
        <taxon>Rhodanobacteraceae</taxon>
        <taxon>Dyella</taxon>
    </lineage>
</organism>
<accession>A0ABT1FBL0</accession>
<comment type="caution">
    <text evidence="2">The sequence shown here is derived from an EMBL/GenBank/DDBJ whole genome shotgun (WGS) entry which is preliminary data.</text>
</comment>
<dbReference type="EMBL" id="JAMZEK010000002">
    <property type="protein sequence ID" value="MCP1374776.1"/>
    <property type="molecule type" value="Genomic_DNA"/>
</dbReference>
<dbReference type="SUPFAM" id="SSF52833">
    <property type="entry name" value="Thioredoxin-like"/>
    <property type="match status" value="1"/>
</dbReference>
<gene>
    <name evidence="2" type="ORF">NC595_11955</name>
</gene>
<reference evidence="2 3" key="1">
    <citation type="submission" date="2022-06" db="EMBL/GenBank/DDBJ databases">
        <title>Dyella sp. Sa strain:Sa Genome sequencing.</title>
        <authorList>
            <person name="Park S."/>
        </authorList>
    </citation>
    <scope>NUCLEOTIDE SEQUENCE [LARGE SCALE GENOMIC DNA]</scope>
    <source>
        <strain evidence="2 3">Sa</strain>
    </source>
</reference>
<feature type="domain" description="GST N-terminal" evidence="1">
    <location>
        <begin position="8"/>
        <end position="81"/>
    </location>
</feature>
<keyword evidence="3" id="KW-1185">Reference proteome</keyword>
<evidence type="ECO:0000259" key="1">
    <source>
        <dbReference type="Pfam" id="PF13417"/>
    </source>
</evidence>
<dbReference type="Proteomes" id="UP001204615">
    <property type="component" value="Unassembled WGS sequence"/>
</dbReference>
<dbReference type="InterPro" id="IPR036249">
    <property type="entry name" value="Thioredoxin-like_sf"/>
</dbReference>
<evidence type="ECO:0000313" key="3">
    <source>
        <dbReference type="Proteomes" id="UP001204615"/>
    </source>
</evidence>
<evidence type="ECO:0000313" key="2">
    <source>
        <dbReference type="EMBL" id="MCP1374776.1"/>
    </source>
</evidence>
<sequence length="208" mass="22655">MNPDLPLLIGRSSSHFTRVARIVAAELGVGLAFQPVYDLGSRDSADYGGNPAMKLPVLRLGGEAVFGTENICRTLAGRFPGDARIVWTEQLPGPAARNAQEMVWHAMAAQVQLVFGTQAAGLPADNLYFVKAAEGMAQVLAWLDAHVDQVLAGLPPRELSLLEVTLFCLLEHLDFRPTVSLVPFVSLAAHVRRFGQRESACHTHYHFD</sequence>
<dbReference type="Pfam" id="PF13417">
    <property type="entry name" value="GST_N_3"/>
    <property type="match status" value="1"/>
</dbReference>
<dbReference type="InterPro" id="IPR004045">
    <property type="entry name" value="Glutathione_S-Trfase_N"/>
</dbReference>
<dbReference type="Gene3D" id="1.20.1050.10">
    <property type="match status" value="1"/>
</dbReference>